<accession>A0A3A1UAF2</accession>
<evidence type="ECO:0000256" key="2">
    <source>
        <dbReference type="ARBA" id="ARBA00023315"/>
    </source>
</evidence>
<dbReference type="Proteomes" id="UP000265742">
    <property type="component" value="Unassembled WGS sequence"/>
</dbReference>
<evidence type="ECO:0000313" key="4">
    <source>
        <dbReference type="EMBL" id="RIX31209.1"/>
    </source>
</evidence>
<name>A0A3A1UAF2_9MICO</name>
<dbReference type="InterPro" id="IPR016181">
    <property type="entry name" value="Acyl_CoA_acyltransferase"/>
</dbReference>
<comment type="caution">
    <text evidence="4">The sequence shown here is derived from an EMBL/GenBank/DDBJ whole genome shotgun (WGS) entry which is preliminary data.</text>
</comment>
<organism evidence="4 5">
    <name type="scientific">Amnibacterium setariae</name>
    <dbReference type="NCBI Taxonomy" id="2306585"/>
    <lineage>
        <taxon>Bacteria</taxon>
        <taxon>Bacillati</taxon>
        <taxon>Actinomycetota</taxon>
        <taxon>Actinomycetes</taxon>
        <taxon>Micrococcales</taxon>
        <taxon>Microbacteriaceae</taxon>
        <taxon>Amnibacterium</taxon>
    </lineage>
</organism>
<dbReference type="AlphaFoldDB" id="A0A3A1UAF2"/>
<evidence type="ECO:0000256" key="1">
    <source>
        <dbReference type="ARBA" id="ARBA00022679"/>
    </source>
</evidence>
<dbReference type="OrthoDB" id="3174517at2"/>
<dbReference type="SUPFAM" id="SSF55729">
    <property type="entry name" value="Acyl-CoA N-acyltransferases (Nat)"/>
    <property type="match status" value="1"/>
</dbReference>
<dbReference type="Gene3D" id="3.40.630.30">
    <property type="match status" value="1"/>
</dbReference>
<dbReference type="GO" id="GO:0016747">
    <property type="term" value="F:acyltransferase activity, transferring groups other than amino-acyl groups"/>
    <property type="evidence" value="ECO:0007669"/>
    <property type="project" value="InterPro"/>
</dbReference>
<dbReference type="EMBL" id="QXTG01000001">
    <property type="protein sequence ID" value="RIX31209.1"/>
    <property type="molecule type" value="Genomic_DNA"/>
</dbReference>
<gene>
    <name evidence="4" type="ORF">D1781_07585</name>
</gene>
<dbReference type="InterPro" id="IPR050832">
    <property type="entry name" value="Bact_Acetyltransf"/>
</dbReference>
<evidence type="ECO:0000313" key="5">
    <source>
        <dbReference type="Proteomes" id="UP000265742"/>
    </source>
</evidence>
<keyword evidence="5" id="KW-1185">Reference proteome</keyword>
<reference evidence="5" key="1">
    <citation type="submission" date="2018-09" db="EMBL/GenBank/DDBJ databases">
        <authorList>
            <person name="Kim I."/>
        </authorList>
    </citation>
    <scope>NUCLEOTIDE SEQUENCE [LARGE SCALE GENOMIC DNA]</scope>
    <source>
        <strain evidence="5">DD4a</strain>
    </source>
</reference>
<proteinExistence type="predicted"/>
<protein>
    <submittedName>
        <fullName evidence="4">GNAT family N-acetyltransferase</fullName>
    </submittedName>
</protein>
<dbReference type="PANTHER" id="PTHR43877">
    <property type="entry name" value="AMINOALKYLPHOSPHONATE N-ACETYLTRANSFERASE-RELATED-RELATED"/>
    <property type="match status" value="1"/>
</dbReference>
<feature type="domain" description="N-acetyltransferase" evidence="3">
    <location>
        <begin position="4"/>
        <end position="154"/>
    </location>
</feature>
<evidence type="ECO:0000259" key="3">
    <source>
        <dbReference type="PROSITE" id="PS51186"/>
    </source>
</evidence>
<dbReference type="InterPro" id="IPR000182">
    <property type="entry name" value="GNAT_dom"/>
</dbReference>
<dbReference type="RefSeq" id="WP_119481571.1">
    <property type="nucleotide sequence ID" value="NZ_QXTG01000001.1"/>
</dbReference>
<keyword evidence="2" id="KW-0012">Acyltransferase</keyword>
<dbReference type="PROSITE" id="PS51186">
    <property type="entry name" value="GNAT"/>
    <property type="match status" value="1"/>
</dbReference>
<dbReference type="PANTHER" id="PTHR43877:SF2">
    <property type="entry name" value="AMINOALKYLPHOSPHONATE N-ACETYLTRANSFERASE-RELATED"/>
    <property type="match status" value="1"/>
</dbReference>
<keyword evidence="1 4" id="KW-0808">Transferase</keyword>
<sequence length="156" mass="16781">MRVIETSPDDPVTAGLLAAYFAERVDGFTAGRYRVASPDPAQFQPPGVFLRIDEDEGAPLACGGLREIAPAEDGRRMEVKHLYVAPAARGSGLGRRLLTLLEAHARREGAAWLVLDTNRSLEAAAGLYRTSGFASVPPFNDNPNATDWYAKRIAGA</sequence>
<dbReference type="Pfam" id="PF00583">
    <property type="entry name" value="Acetyltransf_1"/>
    <property type="match status" value="1"/>
</dbReference>